<keyword evidence="2" id="KW-1185">Reference proteome</keyword>
<dbReference type="InterPro" id="IPR006498">
    <property type="entry name" value="Tail_tube"/>
</dbReference>
<protein>
    <recommendedName>
        <fullName evidence="3">Phage tail tube protein FII</fullName>
    </recommendedName>
</protein>
<sequence>MLGGIPTSLQGFSIYLDAIRDLGVVDIELPNIQFMTDTLSGSGIAGEIEFPVPGLTQAMQMKLKKRAVNQQFSTLLAPRIHNLTFRGKVVMADPSQPYRKMKNRNIRIVANVAPKAKNLGKGEVAKSMEVESEFELLSIRVFVDEIPTLHIDKLNNKFVVDGINYLEDDDFL</sequence>
<gene>
    <name evidence="1" type="ORF">PM10SUCC1_02670</name>
</gene>
<proteinExistence type="predicted"/>
<dbReference type="RefSeq" id="WP_281832738.1">
    <property type="nucleotide sequence ID" value="NZ_BSDY01000001.1"/>
</dbReference>
<evidence type="ECO:0000313" key="2">
    <source>
        <dbReference type="Proteomes" id="UP001144471"/>
    </source>
</evidence>
<accession>A0A9W6LLK1</accession>
<organism evidence="1 2">
    <name type="scientific">Propionigenium maris DSM 9537</name>
    <dbReference type="NCBI Taxonomy" id="1123000"/>
    <lineage>
        <taxon>Bacteria</taxon>
        <taxon>Fusobacteriati</taxon>
        <taxon>Fusobacteriota</taxon>
        <taxon>Fusobacteriia</taxon>
        <taxon>Fusobacteriales</taxon>
        <taxon>Fusobacteriaceae</taxon>
        <taxon>Propionigenium</taxon>
    </lineage>
</organism>
<dbReference type="Pfam" id="PF04985">
    <property type="entry name" value="Phage_tube"/>
    <property type="match status" value="1"/>
</dbReference>
<dbReference type="AlphaFoldDB" id="A0A9W6LLK1"/>
<evidence type="ECO:0008006" key="3">
    <source>
        <dbReference type="Google" id="ProtNLM"/>
    </source>
</evidence>
<name>A0A9W6LLK1_9FUSO</name>
<dbReference type="EMBL" id="BSDY01000001">
    <property type="protein sequence ID" value="GLI54752.1"/>
    <property type="molecule type" value="Genomic_DNA"/>
</dbReference>
<dbReference type="Proteomes" id="UP001144471">
    <property type="component" value="Unassembled WGS sequence"/>
</dbReference>
<evidence type="ECO:0000313" key="1">
    <source>
        <dbReference type="EMBL" id="GLI54752.1"/>
    </source>
</evidence>
<reference evidence="1" key="1">
    <citation type="submission" date="2022-12" db="EMBL/GenBank/DDBJ databases">
        <title>Reference genome sequencing for broad-spectrum identification of bacterial and archaeal isolates by mass spectrometry.</title>
        <authorList>
            <person name="Sekiguchi Y."/>
            <person name="Tourlousse D.M."/>
        </authorList>
    </citation>
    <scope>NUCLEOTIDE SEQUENCE</scope>
    <source>
        <strain evidence="1">10succ1</strain>
    </source>
</reference>
<comment type="caution">
    <text evidence="1">The sequence shown here is derived from an EMBL/GenBank/DDBJ whole genome shotgun (WGS) entry which is preliminary data.</text>
</comment>